<evidence type="ECO:0000313" key="3">
    <source>
        <dbReference type="Proteomes" id="UP001218788"/>
    </source>
</evidence>
<protein>
    <submittedName>
        <fullName evidence="2">Alpha/beta fold hydrolase</fullName>
    </submittedName>
</protein>
<name>A0ABT5L505_9ALTE</name>
<dbReference type="Gene3D" id="3.40.50.1820">
    <property type="entry name" value="alpha/beta hydrolase"/>
    <property type="match status" value="1"/>
</dbReference>
<sequence length="296" mass="32796">MQPAVPVTISCADKTALSALLYLPGESPVCAVMLAPATGIKQRFYSHFARYLAEQGIAVLTYDNRGIGDSPKHAQIMANATLQCWGQQDMPAVLAYLQNKFSPIPLHLIGHSAGGQLAGLMHNAEALSSIVTYGSSSGSLRNFAAPYKYKAHFYMNLFIPLTNLLCGQTQSHWLGMGEPLPKGVGAQWRRWCNGQGYAKTEFGSRIHQHFYDRLTQPALWITATDDEIVVPENVDDILSLYNNLRVTQQHISPGDYELAELGHMRFFSKHSQACWQSIVDWLLGHSFNKKCSTASH</sequence>
<dbReference type="InterPro" id="IPR050261">
    <property type="entry name" value="FrsA_esterase"/>
</dbReference>
<keyword evidence="3" id="KW-1185">Reference proteome</keyword>
<dbReference type="Proteomes" id="UP001218788">
    <property type="component" value="Unassembled WGS sequence"/>
</dbReference>
<dbReference type="InterPro" id="IPR029058">
    <property type="entry name" value="AB_hydrolase_fold"/>
</dbReference>
<evidence type="ECO:0000313" key="2">
    <source>
        <dbReference type="EMBL" id="MDC8832126.1"/>
    </source>
</evidence>
<dbReference type="InterPro" id="IPR017208">
    <property type="entry name" value="UCP037442_abhydr"/>
</dbReference>
<dbReference type="Pfam" id="PF12146">
    <property type="entry name" value="Hydrolase_4"/>
    <property type="match status" value="1"/>
</dbReference>
<feature type="domain" description="Serine aminopeptidase S33" evidence="1">
    <location>
        <begin position="31"/>
        <end position="121"/>
    </location>
</feature>
<proteinExistence type="predicted"/>
<organism evidence="2 3">
    <name type="scientific">Alteromonas gilva</name>
    <dbReference type="NCBI Taxonomy" id="2987522"/>
    <lineage>
        <taxon>Bacteria</taxon>
        <taxon>Pseudomonadati</taxon>
        <taxon>Pseudomonadota</taxon>
        <taxon>Gammaproteobacteria</taxon>
        <taxon>Alteromonadales</taxon>
        <taxon>Alteromonadaceae</taxon>
        <taxon>Alteromonas/Salinimonas group</taxon>
        <taxon>Alteromonas</taxon>
    </lineage>
</organism>
<dbReference type="SUPFAM" id="SSF53474">
    <property type="entry name" value="alpha/beta-Hydrolases"/>
    <property type="match status" value="1"/>
</dbReference>
<dbReference type="PIRSF" id="PIRSF037442">
    <property type="entry name" value="UCP037442_abhydr"/>
    <property type="match status" value="1"/>
</dbReference>
<dbReference type="PANTHER" id="PTHR22946">
    <property type="entry name" value="DIENELACTONE HYDROLASE DOMAIN-CONTAINING PROTEIN-RELATED"/>
    <property type="match status" value="1"/>
</dbReference>
<dbReference type="EMBL" id="JAQQXP010000002">
    <property type="protein sequence ID" value="MDC8832126.1"/>
    <property type="molecule type" value="Genomic_DNA"/>
</dbReference>
<dbReference type="GO" id="GO:0016787">
    <property type="term" value="F:hydrolase activity"/>
    <property type="evidence" value="ECO:0007669"/>
    <property type="project" value="UniProtKB-KW"/>
</dbReference>
<gene>
    <name evidence="2" type="ORF">OIK42_15305</name>
</gene>
<reference evidence="2 3" key="1">
    <citation type="submission" date="2022-10" db="EMBL/GenBank/DDBJ databases">
        <title>Alteromonas sp. chi3 Genome sequencing.</title>
        <authorList>
            <person name="Park S."/>
        </authorList>
    </citation>
    <scope>NUCLEOTIDE SEQUENCE [LARGE SCALE GENOMIC DNA]</scope>
    <source>
        <strain evidence="3">chi3</strain>
    </source>
</reference>
<dbReference type="RefSeq" id="WP_273641920.1">
    <property type="nucleotide sequence ID" value="NZ_JAQQXP010000002.1"/>
</dbReference>
<keyword evidence="2" id="KW-0378">Hydrolase</keyword>
<accession>A0ABT5L505</accession>
<comment type="caution">
    <text evidence="2">The sequence shown here is derived from an EMBL/GenBank/DDBJ whole genome shotgun (WGS) entry which is preliminary data.</text>
</comment>
<evidence type="ECO:0000259" key="1">
    <source>
        <dbReference type="Pfam" id="PF12146"/>
    </source>
</evidence>
<dbReference type="InterPro" id="IPR022742">
    <property type="entry name" value="Hydrolase_4"/>
</dbReference>